<accession>A0A0F8WJ55</accession>
<dbReference type="AlphaFoldDB" id="A0A0F8WJ55"/>
<dbReference type="EMBL" id="LAZR01069163">
    <property type="protein sequence ID" value="KKK48245.1"/>
    <property type="molecule type" value="Genomic_DNA"/>
</dbReference>
<comment type="caution">
    <text evidence="1">The sequence shown here is derived from an EMBL/GenBank/DDBJ whole genome shotgun (WGS) entry which is preliminary data.</text>
</comment>
<name>A0A0F8WJ55_9ZZZZ</name>
<proteinExistence type="predicted"/>
<organism evidence="1">
    <name type="scientific">marine sediment metagenome</name>
    <dbReference type="NCBI Taxonomy" id="412755"/>
    <lineage>
        <taxon>unclassified sequences</taxon>
        <taxon>metagenomes</taxon>
        <taxon>ecological metagenomes</taxon>
    </lineage>
</organism>
<reference evidence="1" key="1">
    <citation type="journal article" date="2015" name="Nature">
        <title>Complex archaea that bridge the gap between prokaryotes and eukaryotes.</title>
        <authorList>
            <person name="Spang A."/>
            <person name="Saw J.H."/>
            <person name="Jorgensen S.L."/>
            <person name="Zaremba-Niedzwiedzka K."/>
            <person name="Martijn J."/>
            <person name="Lind A.E."/>
            <person name="van Eijk R."/>
            <person name="Schleper C."/>
            <person name="Guy L."/>
            <person name="Ettema T.J."/>
        </authorList>
    </citation>
    <scope>NUCLEOTIDE SEQUENCE</scope>
</reference>
<protein>
    <submittedName>
        <fullName evidence="1">Uncharacterized protein</fullName>
    </submittedName>
</protein>
<evidence type="ECO:0000313" key="1">
    <source>
        <dbReference type="EMBL" id="KKK48245.1"/>
    </source>
</evidence>
<gene>
    <name evidence="1" type="ORF">LCGC14_3147060</name>
</gene>
<feature type="non-terminal residue" evidence="1">
    <location>
        <position position="1"/>
    </location>
</feature>
<sequence length="35" mass="4044">RHLSTINSLQHTVALNEVEERRAEAVMIKLEDIVK</sequence>